<feature type="domain" description="Neprosin PEP catalytic" evidence="1">
    <location>
        <begin position="1"/>
        <end position="120"/>
    </location>
</feature>
<organism evidence="2 3">
    <name type="scientific">Eutrema salsugineum</name>
    <name type="common">Saltwater cress</name>
    <name type="synonym">Sisymbrium salsugineum</name>
    <dbReference type="NCBI Taxonomy" id="72664"/>
    <lineage>
        <taxon>Eukaryota</taxon>
        <taxon>Viridiplantae</taxon>
        <taxon>Streptophyta</taxon>
        <taxon>Embryophyta</taxon>
        <taxon>Tracheophyta</taxon>
        <taxon>Spermatophyta</taxon>
        <taxon>Magnoliopsida</taxon>
        <taxon>eudicotyledons</taxon>
        <taxon>Gunneridae</taxon>
        <taxon>Pentapetalae</taxon>
        <taxon>rosids</taxon>
        <taxon>malvids</taxon>
        <taxon>Brassicales</taxon>
        <taxon>Brassicaceae</taxon>
        <taxon>Eutremeae</taxon>
        <taxon>Eutrema</taxon>
    </lineage>
</organism>
<dbReference type="Pfam" id="PF03080">
    <property type="entry name" value="Neprosin"/>
    <property type="match status" value="1"/>
</dbReference>
<dbReference type="Gramene" id="ESQ32208">
    <property type="protein sequence ID" value="ESQ32208"/>
    <property type="gene ID" value="EUTSA_v10005304mg"/>
</dbReference>
<reference evidence="2 3" key="1">
    <citation type="journal article" date="2013" name="Front. Plant Sci.">
        <title>The Reference Genome of the Halophytic Plant Eutrema salsugineum.</title>
        <authorList>
            <person name="Yang R."/>
            <person name="Jarvis D.E."/>
            <person name="Chen H."/>
            <person name="Beilstein M.A."/>
            <person name="Grimwood J."/>
            <person name="Jenkins J."/>
            <person name="Shu S."/>
            <person name="Prochnik S."/>
            <person name="Xin M."/>
            <person name="Ma C."/>
            <person name="Schmutz J."/>
            <person name="Wing R.A."/>
            <person name="Mitchell-Olds T."/>
            <person name="Schumaker K.S."/>
            <person name="Wang X."/>
        </authorList>
    </citation>
    <scope>NUCLEOTIDE SEQUENCE [LARGE SCALE GENOMIC DNA]</scope>
</reference>
<dbReference type="KEGG" id="eus:EUTSA_v10005304mg"/>
<dbReference type="InterPro" id="IPR053168">
    <property type="entry name" value="Glutamic_endopeptidase"/>
</dbReference>
<accession>V4KXS3</accession>
<dbReference type="PROSITE" id="PS52045">
    <property type="entry name" value="NEPROSIN_PEP_CD"/>
    <property type="match status" value="1"/>
</dbReference>
<dbReference type="PANTHER" id="PTHR31589">
    <property type="entry name" value="PROTEIN, PUTATIVE (DUF239)-RELATED-RELATED"/>
    <property type="match status" value="1"/>
</dbReference>
<evidence type="ECO:0000259" key="1">
    <source>
        <dbReference type="PROSITE" id="PS52045"/>
    </source>
</evidence>
<name>V4KXS3_EUTSA</name>
<dbReference type="InterPro" id="IPR004314">
    <property type="entry name" value="Neprosin"/>
</dbReference>
<dbReference type="Proteomes" id="UP000030689">
    <property type="component" value="Unassembled WGS sequence"/>
</dbReference>
<evidence type="ECO:0000313" key="3">
    <source>
        <dbReference type="Proteomes" id="UP000030689"/>
    </source>
</evidence>
<dbReference type="EMBL" id="KI517748">
    <property type="protein sequence ID" value="ESQ32208.1"/>
    <property type="molecule type" value="Genomic_DNA"/>
</dbReference>
<dbReference type="PANTHER" id="PTHR31589:SF110">
    <property type="entry name" value="PROTEIN, PUTATIVE (DUF239)-RELATED"/>
    <property type="match status" value="1"/>
</dbReference>
<sequence length="120" mass="14442">YAIGRMKKRPKIYGTQATMNVWHPHIEGSDEFSLGQIWLTSGSYNNNDVNSIEAGWQVYPYLYHDYQPRFFIYWTVCFNSNTTRIKLLSTSINWVDMLYVRFFYHKYAFIKNLVKFIKMI</sequence>
<dbReference type="STRING" id="72664.V4KXS3"/>
<proteinExistence type="predicted"/>
<dbReference type="OrthoDB" id="1109909at2759"/>
<feature type="non-terminal residue" evidence="2">
    <location>
        <position position="1"/>
    </location>
</feature>
<protein>
    <recommendedName>
        <fullName evidence="1">Neprosin PEP catalytic domain-containing protein</fullName>
    </recommendedName>
</protein>
<keyword evidence="3" id="KW-1185">Reference proteome</keyword>
<evidence type="ECO:0000313" key="2">
    <source>
        <dbReference type="EMBL" id="ESQ32208.1"/>
    </source>
</evidence>
<gene>
    <name evidence="2" type="ORF">EUTSA_v10005304mg</name>
</gene>
<dbReference type="AlphaFoldDB" id="V4KXS3"/>
<dbReference type="Gene3D" id="3.90.1320.10">
    <property type="entry name" value="Outer-capsid protein sigma 3, large lobe"/>
    <property type="match status" value="1"/>
</dbReference>